<sequence length="154" mass="17704">MQLLFRCIRPECKVNQFDDEGNSLEDHGEHPKVLGPRGERRWLFNTDCLSDPSSDELDIVEGEWDPIALTDALGLLAIGVPGAKRWKPSRTVWRRLVRDFRVVRFWKDPDEAGDELFKQIKNDVPHLRLIETQWDVNKTLQREGAGALVEAMGL</sequence>
<accession>A0ABP4AFT4</accession>
<keyword evidence="2" id="KW-1185">Reference proteome</keyword>
<reference evidence="2" key="1">
    <citation type="journal article" date="2019" name="Int. J. Syst. Evol. Microbiol.">
        <title>The Global Catalogue of Microorganisms (GCM) 10K type strain sequencing project: providing services to taxonomists for standard genome sequencing and annotation.</title>
        <authorList>
            <consortium name="The Broad Institute Genomics Platform"/>
            <consortium name="The Broad Institute Genome Sequencing Center for Infectious Disease"/>
            <person name="Wu L."/>
            <person name="Ma J."/>
        </authorList>
    </citation>
    <scope>NUCLEOTIDE SEQUENCE [LARGE SCALE GENOMIC DNA]</scope>
    <source>
        <strain evidence="2">JCM 10696</strain>
    </source>
</reference>
<dbReference type="EMBL" id="BAAAHH010000001">
    <property type="protein sequence ID" value="GAA0936030.1"/>
    <property type="molecule type" value="Genomic_DNA"/>
</dbReference>
<comment type="caution">
    <text evidence="1">The sequence shown here is derived from an EMBL/GenBank/DDBJ whole genome shotgun (WGS) entry which is preliminary data.</text>
</comment>
<evidence type="ECO:0000313" key="2">
    <source>
        <dbReference type="Proteomes" id="UP001500665"/>
    </source>
</evidence>
<organism evidence="1 2">
    <name type="scientific">Actinocorallia libanotica</name>
    <dbReference type="NCBI Taxonomy" id="46162"/>
    <lineage>
        <taxon>Bacteria</taxon>
        <taxon>Bacillati</taxon>
        <taxon>Actinomycetota</taxon>
        <taxon>Actinomycetes</taxon>
        <taxon>Streptosporangiales</taxon>
        <taxon>Thermomonosporaceae</taxon>
        <taxon>Actinocorallia</taxon>
    </lineage>
</organism>
<protein>
    <recommendedName>
        <fullName evidence="3">Toprim domain-containing protein</fullName>
    </recommendedName>
</protein>
<gene>
    <name evidence="1" type="ORF">GCM10009550_01490</name>
</gene>
<dbReference type="Proteomes" id="UP001500665">
    <property type="component" value="Unassembled WGS sequence"/>
</dbReference>
<dbReference type="CDD" id="cd01029">
    <property type="entry name" value="TOPRIM_primases"/>
    <property type="match status" value="1"/>
</dbReference>
<proteinExistence type="predicted"/>
<dbReference type="Gene3D" id="3.40.1360.10">
    <property type="match status" value="1"/>
</dbReference>
<evidence type="ECO:0000313" key="1">
    <source>
        <dbReference type="EMBL" id="GAA0936030.1"/>
    </source>
</evidence>
<evidence type="ECO:0008006" key="3">
    <source>
        <dbReference type="Google" id="ProtNLM"/>
    </source>
</evidence>
<name>A0ABP4AFT4_9ACTN</name>
<dbReference type="SUPFAM" id="SSF110455">
    <property type="entry name" value="Toprim domain"/>
    <property type="match status" value="1"/>
</dbReference>
<dbReference type="InterPro" id="IPR034154">
    <property type="entry name" value="TOPRIM_DnaG/twinkle"/>
</dbReference>